<evidence type="ECO:0000313" key="2">
    <source>
        <dbReference type="Proteomes" id="UP001060085"/>
    </source>
</evidence>
<gene>
    <name evidence="1" type="ORF">M9H77_06757</name>
</gene>
<organism evidence="1 2">
    <name type="scientific">Catharanthus roseus</name>
    <name type="common">Madagascar periwinkle</name>
    <name type="synonym">Vinca rosea</name>
    <dbReference type="NCBI Taxonomy" id="4058"/>
    <lineage>
        <taxon>Eukaryota</taxon>
        <taxon>Viridiplantae</taxon>
        <taxon>Streptophyta</taxon>
        <taxon>Embryophyta</taxon>
        <taxon>Tracheophyta</taxon>
        <taxon>Spermatophyta</taxon>
        <taxon>Magnoliopsida</taxon>
        <taxon>eudicotyledons</taxon>
        <taxon>Gunneridae</taxon>
        <taxon>Pentapetalae</taxon>
        <taxon>asterids</taxon>
        <taxon>lamiids</taxon>
        <taxon>Gentianales</taxon>
        <taxon>Apocynaceae</taxon>
        <taxon>Rauvolfioideae</taxon>
        <taxon>Vinceae</taxon>
        <taxon>Catharanthinae</taxon>
        <taxon>Catharanthus</taxon>
    </lineage>
</organism>
<keyword evidence="2" id="KW-1185">Reference proteome</keyword>
<protein>
    <submittedName>
        <fullName evidence="1">Uncharacterized protein</fullName>
    </submittedName>
</protein>
<accession>A0ACC0BT97</accession>
<name>A0ACC0BT97_CATRO</name>
<reference evidence="2" key="1">
    <citation type="journal article" date="2023" name="Nat. Plants">
        <title>Single-cell RNA sequencing provides a high-resolution roadmap for understanding the multicellular compartmentation of specialized metabolism.</title>
        <authorList>
            <person name="Sun S."/>
            <person name="Shen X."/>
            <person name="Li Y."/>
            <person name="Li Y."/>
            <person name="Wang S."/>
            <person name="Li R."/>
            <person name="Zhang H."/>
            <person name="Shen G."/>
            <person name="Guo B."/>
            <person name="Wei J."/>
            <person name="Xu J."/>
            <person name="St-Pierre B."/>
            <person name="Chen S."/>
            <person name="Sun C."/>
        </authorList>
    </citation>
    <scope>NUCLEOTIDE SEQUENCE [LARGE SCALE GENOMIC DNA]</scope>
</reference>
<evidence type="ECO:0000313" key="1">
    <source>
        <dbReference type="EMBL" id="KAI5675807.1"/>
    </source>
</evidence>
<sequence>MHGHRSLSVDLKEFDPEIERTLKALRVQGKITNTFDIKMAEHPRALREYFTPNTYNSPIGLDERNRQMVDSSCGGTFLHKTADEANKSLQLKDFTGKMTPIQTHTIQAGEIILISPGSNKEGKVN</sequence>
<dbReference type="Proteomes" id="UP001060085">
    <property type="component" value="Linkage Group LG02"/>
</dbReference>
<comment type="caution">
    <text evidence="1">The sequence shown here is derived from an EMBL/GenBank/DDBJ whole genome shotgun (WGS) entry which is preliminary data.</text>
</comment>
<proteinExistence type="predicted"/>
<dbReference type="EMBL" id="CM044702">
    <property type="protein sequence ID" value="KAI5675807.1"/>
    <property type="molecule type" value="Genomic_DNA"/>
</dbReference>